<dbReference type="Gene3D" id="1.10.10.1320">
    <property type="entry name" value="Anti-sigma factor, zinc-finger domain"/>
    <property type="match status" value="1"/>
</dbReference>
<dbReference type="InterPro" id="IPR041916">
    <property type="entry name" value="Anti_sigma_zinc_sf"/>
</dbReference>
<dbReference type="InterPro" id="IPR014710">
    <property type="entry name" value="RmlC-like_jellyroll"/>
</dbReference>
<dbReference type="EMBL" id="JAFCJH010000019">
    <property type="protein sequence ID" value="MBR0797548.1"/>
    <property type="molecule type" value="Genomic_DNA"/>
</dbReference>
<name>A0ABS5FL86_9BRAD</name>
<dbReference type="SUPFAM" id="SSF51182">
    <property type="entry name" value="RmlC-like cupins"/>
    <property type="match status" value="1"/>
</dbReference>
<organism evidence="3 4">
    <name type="scientific">Bradyrhizobium jicamae</name>
    <dbReference type="NCBI Taxonomy" id="280332"/>
    <lineage>
        <taxon>Bacteria</taxon>
        <taxon>Pseudomonadati</taxon>
        <taxon>Pseudomonadota</taxon>
        <taxon>Alphaproteobacteria</taxon>
        <taxon>Hyphomicrobiales</taxon>
        <taxon>Nitrobacteraceae</taxon>
        <taxon>Bradyrhizobium</taxon>
    </lineage>
</organism>
<dbReference type="Pfam" id="PF13490">
    <property type="entry name" value="zf-HC2"/>
    <property type="match status" value="1"/>
</dbReference>
<dbReference type="Proteomes" id="UP001315278">
    <property type="component" value="Unassembled WGS sequence"/>
</dbReference>
<comment type="caution">
    <text evidence="3">The sequence shown here is derived from an EMBL/GenBank/DDBJ whole genome shotgun (WGS) entry which is preliminary data.</text>
</comment>
<sequence length="217" mass="23525">MTVHHHPSDELLTAFAGGTLDLGQHIAVATHLVGCPRCRTVVHAMEHVGGAVLADMPRSEMLPGSFEALERRLGEPIAANRPLPELPRRGFGDVGGLPPFLYGYPDSSWRWIAPKVHLRPIRLPQPSPTRVFLLRSSPGTKMIEHTHSGFEMTCVLSGSFTHAGGHFGPGDFDFGDGSVDHDVIIDSTDDCVCLVAMQGDLKLSGLIGRLLQPLIRM</sequence>
<dbReference type="RefSeq" id="WP_212398432.1">
    <property type="nucleotide sequence ID" value="NZ_JAFCJH010000019.1"/>
</dbReference>
<accession>A0ABS5FL86</accession>
<dbReference type="InterPro" id="IPR012807">
    <property type="entry name" value="Anti-sigma_ChrR"/>
</dbReference>
<gene>
    <name evidence="3" type="ORF">JQ615_19350</name>
</gene>
<evidence type="ECO:0000313" key="3">
    <source>
        <dbReference type="EMBL" id="MBR0797548.1"/>
    </source>
</evidence>
<feature type="domain" description="Putative zinc-finger" evidence="2">
    <location>
        <begin position="10"/>
        <end position="39"/>
    </location>
</feature>
<dbReference type="NCBIfam" id="TIGR02451">
    <property type="entry name" value="anti_sig_ChrR"/>
    <property type="match status" value="1"/>
</dbReference>
<proteinExistence type="predicted"/>
<protein>
    <submittedName>
        <fullName evidence="3">Cupin domain-containing protein</fullName>
    </submittedName>
</protein>
<dbReference type="InterPro" id="IPR011051">
    <property type="entry name" value="RmlC_Cupin_sf"/>
</dbReference>
<feature type="domain" description="ChrR-like cupin" evidence="1">
    <location>
        <begin position="106"/>
        <end position="196"/>
    </location>
</feature>
<dbReference type="InterPro" id="IPR027383">
    <property type="entry name" value="Znf_put"/>
</dbReference>
<reference evidence="4" key="1">
    <citation type="journal article" date="2021" name="ISME J.">
        <title>Evolutionary origin and ecological implication of a unique nif island in free-living Bradyrhizobium lineages.</title>
        <authorList>
            <person name="Tao J."/>
        </authorList>
    </citation>
    <scope>NUCLEOTIDE SEQUENCE [LARGE SCALE GENOMIC DNA]</scope>
    <source>
        <strain evidence="4">SZCCT0434</strain>
    </source>
</reference>
<dbReference type="Pfam" id="PF12973">
    <property type="entry name" value="Cupin_7"/>
    <property type="match status" value="1"/>
</dbReference>
<dbReference type="Gene3D" id="2.60.120.10">
    <property type="entry name" value="Jelly Rolls"/>
    <property type="match status" value="1"/>
</dbReference>
<dbReference type="CDD" id="cd20301">
    <property type="entry name" value="cupin_ChrR"/>
    <property type="match status" value="1"/>
</dbReference>
<evidence type="ECO:0000259" key="1">
    <source>
        <dbReference type="Pfam" id="PF12973"/>
    </source>
</evidence>
<evidence type="ECO:0000259" key="2">
    <source>
        <dbReference type="Pfam" id="PF13490"/>
    </source>
</evidence>
<evidence type="ECO:0000313" key="4">
    <source>
        <dbReference type="Proteomes" id="UP001315278"/>
    </source>
</evidence>
<dbReference type="InterPro" id="IPR025979">
    <property type="entry name" value="ChrR-like_cupin_dom"/>
</dbReference>
<keyword evidence="4" id="KW-1185">Reference proteome</keyword>